<dbReference type="Proteomes" id="UP000177481">
    <property type="component" value="Unassembled WGS sequence"/>
</dbReference>
<protein>
    <submittedName>
        <fullName evidence="1">Uncharacterized protein</fullName>
    </submittedName>
</protein>
<evidence type="ECO:0000313" key="2">
    <source>
        <dbReference type="Proteomes" id="UP000177481"/>
    </source>
</evidence>
<organism evidence="1 2">
    <name type="scientific">Candidatus Berkelbacteria bacterium RIFCSPLOWO2_01_FULL_50_28</name>
    <dbReference type="NCBI Taxonomy" id="1797471"/>
    <lineage>
        <taxon>Bacteria</taxon>
        <taxon>Candidatus Berkelbacteria</taxon>
    </lineage>
</organism>
<dbReference type="EMBL" id="MEZX01000001">
    <property type="protein sequence ID" value="OGD65149.1"/>
    <property type="molecule type" value="Genomic_DNA"/>
</dbReference>
<reference evidence="1 2" key="1">
    <citation type="journal article" date="2016" name="Nat. Commun.">
        <title>Thousands of microbial genomes shed light on interconnected biogeochemical processes in an aquifer system.</title>
        <authorList>
            <person name="Anantharaman K."/>
            <person name="Brown C.T."/>
            <person name="Hug L.A."/>
            <person name="Sharon I."/>
            <person name="Castelle C.J."/>
            <person name="Probst A.J."/>
            <person name="Thomas B.C."/>
            <person name="Singh A."/>
            <person name="Wilkins M.J."/>
            <person name="Karaoz U."/>
            <person name="Brodie E.L."/>
            <person name="Williams K.H."/>
            <person name="Hubbard S.S."/>
            <person name="Banfield J.F."/>
        </authorList>
    </citation>
    <scope>NUCLEOTIDE SEQUENCE [LARGE SCALE GENOMIC DNA]</scope>
</reference>
<sequence length="124" mass="14479">MKVEPPIISTNTWWTVRLHPNQIPIGQLEFTVKRRSDGSWAKDMTELDVQEQFIFTLISRSARQAVELLYHPKSFRWVWHPNEDGYCSVHLVPENAVANYQFDHNKIARAIKEAIRHVLSGRAN</sequence>
<gene>
    <name evidence="1" type="ORF">A3A71_03650</name>
</gene>
<accession>A0A1F5ECJ5</accession>
<name>A0A1F5ECJ5_9BACT</name>
<evidence type="ECO:0000313" key="1">
    <source>
        <dbReference type="EMBL" id="OGD65149.1"/>
    </source>
</evidence>
<dbReference type="AlphaFoldDB" id="A0A1F5ECJ5"/>
<proteinExistence type="predicted"/>
<comment type="caution">
    <text evidence="1">The sequence shown here is derived from an EMBL/GenBank/DDBJ whole genome shotgun (WGS) entry which is preliminary data.</text>
</comment>